<sequence>METLTDPVQISSVRAMVIGGEAVYAKDLELYKKYCSDRCVFVNLFGSSEVIIATANILDKSAEVKSISVPVGLPVNGVDITLESLPGIKTGVNEVGEIVYKSQYLAPGYWNMDGFSKSVFTADSTDAKLRSYRSGDMGRLLQDGSIEYLGRKDFQVKIRGNRVELGEIETKLLNHPSVREGAVIAKRDYRGENYICAFFVSDKEVSLSDVKQYFESQLPEYMVPSHIVRIDKMPFTENGKVDRMALQNIEIKKTSAGIDEEPASDLEKLLVNVWKEILDVDKVNVNDSFYDIGGNSILAIKFEVEMEKRNIDLAAWDVYELKTVRNLASKIESCKIQSTDKGLGENFAKKPKTETYCSKDEYSKDGQTLKDSRILDNIEPFNDVFYRSCYLNSLIPIVRHFNRDIMPFLVNEIIAYQYKPGDMQNILQYMLVEPIEKILDDIGIKSVSTVDDNNLCDRINTAISNGRPVVLWIDCFYSPVRVDAYNKKHFEHCILVYGYDNEKRVYSVIEHNHRDNLSYEKKLIPYQDVVNCCRGYIDDFYGKKVDMPVYSEYYSVCSASAKVENREESEAYKHIFNMNMTKKKEEIFEGILSLKSYCKDFESITGNEELLKKHAESIFSGLNNVLNIKRVERYRLQKLYTKEFEAIGMLDEIIADWTEVRKIIAKYFYSSVYKKEKFFFCARKVKRNNRKGASI</sequence>
<proteinExistence type="predicted"/>
<evidence type="ECO:0000259" key="1">
    <source>
        <dbReference type="PROSITE" id="PS50075"/>
    </source>
</evidence>
<reference evidence="2" key="1">
    <citation type="journal article" date="2014" name="Genome Announc.">
        <title>Draft Genome Sequence of Clostridium straminisolvens Strain JCM 21531T, Isolated from a Cellulose-Degrading Bacterial Community.</title>
        <authorList>
            <person name="Yuki M."/>
            <person name="Oshima K."/>
            <person name="Suda W."/>
            <person name="Sakamoto M."/>
            <person name="Kitamura K."/>
            <person name="Iida T."/>
            <person name="Hattori M."/>
            <person name="Ohkuma M."/>
        </authorList>
    </citation>
    <scope>NUCLEOTIDE SEQUENCE [LARGE SCALE GENOMIC DNA]</scope>
    <source>
        <strain evidence="2">JCM 21531</strain>
    </source>
</reference>
<dbReference type="InterPro" id="IPR045851">
    <property type="entry name" value="AMP-bd_C_sf"/>
</dbReference>
<dbReference type="InterPro" id="IPR042099">
    <property type="entry name" value="ANL_N_sf"/>
</dbReference>
<dbReference type="Pfam" id="PF14399">
    <property type="entry name" value="BtrH_N"/>
    <property type="match status" value="1"/>
</dbReference>
<dbReference type="InterPro" id="IPR025110">
    <property type="entry name" value="AMP-bd_C"/>
</dbReference>
<evidence type="ECO:0000313" key="2">
    <source>
        <dbReference type="EMBL" id="GAE86732.1"/>
    </source>
</evidence>
<dbReference type="Pfam" id="PF00550">
    <property type="entry name" value="PP-binding"/>
    <property type="match status" value="1"/>
</dbReference>
<dbReference type="Gene3D" id="3.30.300.30">
    <property type="match status" value="1"/>
</dbReference>
<dbReference type="InterPro" id="IPR026935">
    <property type="entry name" value="BtrH_N"/>
</dbReference>
<feature type="domain" description="Carrier" evidence="1">
    <location>
        <begin position="261"/>
        <end position="335"/>
    </location>
</feature>
<dbReference type="STRING" id="1294263.JCM21531_53"/>
<dbReference type="AlphaFoldDB" id="W4V0V6"/>
<dbReference type="Gene3D" id="1.10.1200.10">
    <property type="entry name" value="ACP-like"/>
    <property type="match status" value="1"/>
</dbReference>
<name>W4V0V6_9FIRM</name>
<dbReference type="Gene3D" id="3.90.70.10">
    <property type="entry name" value="Cysteine proteinases"/>
    <property type="match status" value="1"/>
</dbReference>
<dbReference type="SUPFAM" id="SSF47336">
    <property type="entry name" value="ACP-like"/>
    <property type="match status" value="1"/>
</dbReference>
<dbReference type="EMBL" id="BAVR01000001">
    <property type="protein sequence ID" value="GAE86732.1"/>
    <property type="molecule type" value="Genomic_DNA"/>
</dbReference>
<dbReference type="GO" id="GO:0031177">
    <property type="term" value="F:phosphopantetheine binding"/>
    <property type="evidence" value="ECO:0007669"/>
    <property type="project" value="TreeGrafter"/>
</dbReference>
<dbReference type="Proteomes" id="UP000019109">
    <property type="component" value="Unassembled WGS sequence"/>
</dbReference>
<dbReference type="InterPro" id="IPR036736">
    <property type="entry name" value="ACP-like_sf"/>
</dbReference>
<dbReference type="Pfam" id="PF13193">
    <property type="entry name" value="AMP-binding_C"/>
    <property type="match status" value="1"/>
</dbReference>
<organism evidence="2 3">
    <name type="scientific">Acetivibrio straminisolvens JCM 21531</name>
    <dbReference type="NCBI Taxonomy" id="1294263"/>
    <lineage>
        <taxon>Bacteria</taxon>
        <taxon>Bacillati</taxon>
        <taxon>Bacillota</taxon>
        <taxon>Clostridia</taxon>
        <taxon>Eubacteriales</taxon>
        <taxon>Oscillospiraceae</taxon>
        <taxon>Acetivibrio</taxon>
    </lineage>
</organism>
<dbReference type="PANTHER" id="PTHR45527">
    <property type="entry name" value="NONRIBOSOMAL PEPTIDE SYNTHETASE"/>
    <property type="match status" value="1"/>
</dbReference>
<gene>
    <name evidence="2" type="ORF">JCM21531_53</name>
</gene>
<accession>W4V0V6</accession>
<dbReference type="Gene3D" id="3.40.50.12780">
    <property type="entry name" value="N-terminal domain of ligase-like"/>
    <property type="match status" value="1"/>
</dbReference>
<dbReference type="PANTHER" id="PTHR45527:SF1">
    <property type="entry name" value="FATTY ACID SYNTHASE"/>
    <property type="match status" value="1"/>
</dbReference>
<dbReference type="GO" id="GO:0043041">
    <property type="term" value="P:amino acid activation for nonribosomal peptide biosynthetic process"/>
    <property type="evidence" value="ECO:0007669"/>
    <property type="project" value="TreeGrafter"/>
</dbReference>
<dbReference type="Pfam" id="PF00501">
    <property type="entry name" value="AMP-binding"/>
    <property type="match status" value="1"/>
</dbReference>
<keyword evidence="3" id="KW-1185">Reference proteome</keyword>
<dbReference type="GO" id="GO:0005737">
    <property type="term" value="C:cytoplasm"/>
    <property type="evidence" value="ECO:0007669"/>
    <property type="project" value="TreeGrafter"/>
</dbReference>
<dbReference type="GO" id="GO:0044550">
    <property type="term" value="P:secondary metabolite biosynthetic process"/>
    <property type="evidence" value="ECO:0007669"/>
    <property type="project" value="TreeGrafter"/>
</dbReference>
<dbReference type="SUPFAM" id="SSF56801">
    <property type="entry name" value="Acetyl-CoA synthetase-like"/>
    <property type="match status" value="1"/>
</dbReference>
<dbReference type="InterPro" id="IPR000873">
    <property type="entry name" value="AMP-dep_synth/lig_dom"/>
</dbReference>
<protein>
    <submittedName>
        <fullName evidence="2">Siderophore biosynthesis non-ribosomal peptide synthetase modules</fullName>
    </submittedName>
</protein>
<evidence type="ECO:0000313" key="3">
    <source>
        <dbReference type="Proteomes" id="UP000019109"/>
    </source>
</evidence>
<dbReference type="PROSITE" id="PS50075">
    <property type="entry name" value="CARRIER"/>
    <property type="match status" value="1"/>
</dbReference>
<dbReference type="InterPro" id="IPR009081">
    <property type="entry name" value="PP-bd_ACP"/>
</dbReference>
<comment type="caution">
    <text evidence="2">The sequence shown here is derived from an EMBL/GenBank/DDBJ whole genome shotgun (WGS) entry which is preliminary data.</text>
</comment>